<dbReference type="CDD" id="cd04480">
    <property type="entry name" value="RPA1_DBD_A_like"/>
    <property type="match status" value="1"/>
</dbReference>
<name>A0ABQ7LZB8_BRACM</name>
<evidence type="ECO:0000313" key="2">
    <source>
        <dbReference type="EMBL" id="KAG5391647.1"/>
    </source>
</evidence>
<protein>
    <submittedName>
        <fullName evidence="2">Uncharacterized protein</fullName>
    </submittedName>
</protein>
<dbReference type="Pfam" id="PF07939">
    <property type="entry name" value="DUF1685"/>
    <property type="match status" value="1"/>
</dbReference>
<sequence>MVRVGEALSVSTSSCSSLYDSEVEELQKMPLEPPKKPKKRLSKQLSMLETKRDIAWERHRRQMLHHLQRKQINEGGDIDLTDEDLSELKGSIELGFGFNEEQGQQLTTTLPALDLYFAVTRQISPVSTPGSSGSSSSRLTSLGDPSSSFGSPISDSSDGLKLLSPGNYFSHVFLYFLNNSLALPRQIRTVSLKFLSEQASRANQRILLREAHLHRSSTENPNQVFFSDLKTGRCSSIVEARLLRFWEAKNVKRGGELMWMDLLMVDVNSTMMQVTISAGRLPQFRDRLLAGAMFSLSGFDVSRCAQNFRLTDSSLMIRFSETTSFQLLTEPDSPLPEEAFRFRNQQELIGLANTNTQLPENDTGFELDVDIIGEILSVKSTVCDPPEEKNRVMVTLKLERSDNFDFPIRLMLVEMNLVLDRYFLYELQRRRHCDLKDGGRIKDISHEKKHMKQFLIKECHRCFDTSPKRADELLRNMARVEIPIIIISNEFNITIHISNINGLSISGFEMQQLVTGVSSVYDYERILHYRTSLWEDQQGILDEIS</sequence>
<reference evidence="2 3" key="1">
    <citation type="submission" date="2021-03" db="EMBL/GenBank/DDBJ databases">
        <authorList>
            <person name="King G.J."/>
            <person name="Bancroft I."/>
            <person name="Baten A."/>
            <person name="Bloomfield J."/>
            <person name="Borpatragohain P."/>
            <person name="He Z."/>
            <person name="Irish N."/>
            <person name="Irwin J."/>
            <person name="Liu K."/>
            <person name="Mauleon R.P."/>
            <person name="Moore J."/>
            <person name="Morris R."/>
            <person name="Ostergaard L."/>
            <person name="Wang B."/>
            <person name="Wells R."/>
        </authorList>
    </citation>
    <scope>NUCLEOTIDE SEQUENCE [LARGE SCALE GENOMIC DNA]</scope>
    <source>
        <strain evidence="2">R-o-18</strain>
        <tissue evidence="2">Leaf</tissue>
    </source>
</reference>
<dbReference type="Proteomes" id="UP000823674">
    <property type="component" value="Chromosome A06"/>
</dbReference>
<evidence type="ECO:0000313" key="3">
    <source>
        <dbReference type="Proteomes" id="UP000823674"/>
    </source>
</evidence>
<dbReference type="PANTHER" id="PTHR31865:SF3">
    <property type="entry name" value="PHOSPHODIESTERASE EPSILON-1, PUTATIVE (DUF1685)-RELATED"/>
    <property type="match status" value="1"/>
</dbReference>
<dbReference type="InterPro" id="IPR012881">
    <property type="entry name" value="DUF1685"/>
</dbReference>
<dbReference type="EMBL" id="JADBGQ010000006">
    <property type="protein sequence ID" value="KAG5391647.1"/>
    <property type="molecule type" value="Genomic_DNA"/>
</dbReference>
<keyword evidence="3" id="KW-1185">Reference proteome</keyword>
<dbReference type="InterPro" id="IPR012340">
    <property type="entry name" value="NA-bd_OB-fold"/>
</dbReference>
<dbReference type="Gene3D" id="2.40.50.140">
    <property type="entry name" value="Nucleic acid-binding proteins"/>
    <property type="match status" value="1"/>
</dbReference>
<organism evidence="2 3">
    <name type="scientific">Brassica rapa subsp. trilocularis</name>
    <dbReference type="NCBI Taxonomy" id="1813537"/>
    <lineage>
        <taxon>Eukaryota</taxon>
        <taxon>Viridiplantae</taxon>
        <taxon>Streptophyta</taxon>
        <taxon>Embryophyta</taxon>
        <taxon>Tracheophyta</taxon>
        <taxon>Spermatophyta</taxon>
        <taxon>Magnoliopsida</taxon>
        <taxon>eudicotyledons</taxon>
        <taxon>Gunneridae</taxon>
        <taxon>Pentapetalae</taxon>
        <taxon>rosids</taxon>
        <taxon>malvids</taxon>
        <taxon>Brassicales</taxon>
        <taxon>Brassicaceae</taxon>
        <taxon>Brassiceae</taxon>
        <taxon>Brassica</taxon>
    </lineage>
</organism>
<dbReference type="PANTHER" id="PTHR31865">
    <property type="entry name" value="OSJNBA0071G03.3 PROTEIN"/>
    <property type="match status" value="1"/>
</dbReference>
<gene>
    <name evidence="2" type="primary">A06p006680.1_BraROA</name>
    <name evidence="2" type="ORF">IGI04_021610</name>
</gene>
<evidence type="ECO:0000256" key="1">
    <source>
        <dbReference type="SAM" id="MobiDB-lite"/>
    </source>
</evidence>
<dbReference type="SUPFAM" id="SSF50249">
    <property type="entry name" value="Nucleic acid-binding proteins"/>
    <property type="match status" value="1"/>
</dbReference>
<accession>A0ABQ7LZB8</accession>
<comment type="caution">
    <text evidence="2">The sequence shown here is derived from an EMBL/GenBank/DDBJ whole genome shotgun (WGS) entry which is preliminary data.</text>
</comment>
<proteinExistence type="predicted"/>
<feature type="region of interest" description="Disordered" evidence="1">
    <location>
        <begin position="126"/>
        <end position="152"/>
    </location>
</feature>